<reference evidence="2 3" key="1">
    <citation type="submission" date="2020-04" db="EMBL/GenBank/DDBJ databases">
        <title>Chitinophaga sp. G-6-1-13 sp. nov., isolated from soil.</title>
        <authorList>
            <person name="Dahal R.H."/>
            <person name="Chaudhary D.K."/>
        </authorList>
    </citation>
    <scope>NUCLEOTIDE SEQUENCE [LARGE SCALE GENOMIC DNA]</scope>
    <source>
        <strain evidence="2 3">G-6-1-13</strain>
    </source>
</reference>
<keyword evidence="3" id="KW-1185">Reference proteome</keyword>
<proteinExistence type="predicted"/>
<feature type="transmembrane region" description="Helical" evidence="1">
    <location>
        <begin position="90"/>
        <end position="109"/>
    </location>
</feature>
<gene>
    <name evidence="2" type="ORF">HHL17_21505</name>
</gene>
<sequence length="132" mass="15186">MHPAFNFSAYLIYLPVVVVVTWLVAWILFKNSKVFMIDIFHGKQDLALATNKLFETGFYLLNIGFAFWIMKIGVELSSPRELMEVLSSKLGGFFIYLGIMLFLNLYLFFRGRRISKSRQTNINPTAGLHPLS</sequence>
<accession>A0A848GT28</accession>
<keyword evidence="1" id="KW-0472">Membrane</keyword>
<dbReference type="RefSeq" id="WP_169226847.1">
    <property type="nucleotide sequence ID" value="NZ_JABBGC010000002.1"/>
</dbReference>
<name>A0A848GT28_9BACT</name>
<organism evidence="2 3">
    <name type="scientific">Chitinophaga fulva</name>
    <dbReference type="NCBI Taxonomy" id="2728842"/>
    <lineage>
        <taxon>Bacteria</taxon>
        <taxon>Pseudomonadati</taxon>
        <taxon>Bacteroidota</taxon>
        <taxon>Chitinophagia</taxon>
        <taxon>Chitinophagales</taxon>
        <taxon>Chitinophagaceae</taxon>
        <taxon>Chitinophaga</taxon>
    </lineage>
</organism>
<feature type="transmembrane region" description="Helical" evidence="1">
    <location>
        <begin position="50"/>
        <end position="70"/>
    </location>
</feature>
<evidence type="ECO:0008006" key="4">
    <source>
        <dbReference type="Google" id="ProtNLM"/>
    </source>
</evidence>
<comment type="caution">
    <text evidence="2">The sequence shown here is derived from an EMBL/GenBank/DDBJ whole genome shotgun (WGS) entry which is preliminary data.</text>
</comment>
<dbReference type="EMBL" id="JABBGC010000002">
    <property type="protein sequence ID" value="NML39790.1"/>
    <property type="molecule type" value="Genomic_DNA"/>
</dbReference>
<dbReference type="AlphaFoldDB" id="A0A848GT28"/>
<keyword evidence="1" id="KW-0812">Transmembrane</keyword>
<keyword evidence="1" id="KW-1133">Transmembrane helix</keyword>
<evidence type="ECO:0000313" key="3">
    <source>
        <dbReference type="Proteomes" id="UP000583266"/>
    </source>
</evidence>
<evidence type="ECO:0000313" key="2">
    <source>
        <dbReference type="EMBL" id="NML39790.1"/>
    </source>
</evidence>
<evidence type="ECO:0000256" key="1">
    <source>
        <dbReference type="SAM" id="Phobius"/>
    </source>
</evidence>
<protein>
    <recommendedName>
        <fullName evidence="4">Integral membrane protein</fullName>
    </recommendedName>
</protein>
<dbReference type="Proteomes" id="UP000583266">
    <property type="component" value="Unassembled WGS sequence"/>
</dbReference>
<feature type="transmembrane region" description="Helical" evidence="1">
    <location>
        <begin position="12"/>
        <end position="29"/>
    </location>
</feature>